<dbReference type="EMBL" id="JAWDKB010000003">
    <property type="protein sequence ID" value="MDV0443467.1"/>
    <property type="molecule type" value="Genomic_DNA"/>
</dbReference>
<sequence>MKDKGEERRKPNQEHYEKLKGHITGGDIEGWNGWYREYMINMGSKKLDIGAYLEEGNFEEEDLQKVQLHYAHLGGAKFGEANLCNAELVGAHMQNSDLVCAQLRKTGLNEVDLTEAKMWDADLEGASLERSILDDANLNCANLKNAKLHSASLKKTNLTYAELQSVDLSKAHAERADFSYAHLEGAELVGTYLQGAIFTHAFVDSETLIIGDPNEIVDDDTDFTGVGLSVARIDPKLRTRLERNIRKKQWEEWYEYPHIYWFLIKIIIYIESIHLKKLPQDINTDKSEKDTKPAVISFNENGVNITVNYQSEFDGHKWIYKFDRVIRPFVNIPVKVFWWLSDYGSKTTRILGAFVGLNLLFTALYLWVVPLLPTIRQGAEPMFQELMFNNTTIVDPAAAFIQSNLIVFSITDVATSNLDYIPMAFVLVHIVLGYVLLAALVTRFAIMFQSLSP</sequence>
<dbReference type="InterPro" id="IPR051082">
    <property type="entry name" value="Pentapeptide-BTB/POZ_domain"/>
</dbReference>
<evidence type="ECO:0000313" key="3">
    <source>
        <dbReference type="Proteomes" id="UP001283212"/>
    </source>
</evidence>
<protein>
    <recommendedName>
        <fullName evidence="4">Pentapeptide repeat-containing protein</fullName>
    </recommendedName>
</protein>
<evidence type="ECO:0000256" key="1">
    <source>
        <dbReference type="SAM" id="Phobius"/>
    </source>
</evidence>
<dbReference type="Gene3D" id="2.160.20.80">
    <property type="entry name" value="E3 ubiquitin-protein ligase SopA"/>
    <property type="match status" value="1"/>
</dbReference>
<feature type="transmembrane region" description="Helical" evidence="1">
    <location>
        <begin position="393"/>
        <end position="411"/>
    </location>
</feature>
<feature type="transmembrane region" description="Helical" evidence="1">
    <location>
        <begin position="423"/>
        <end position="446"/>
    </location>
</feature>
<comment type="caution">
    <text evidence="2">The sequence shown here is derived from an EMBL/GenBank/DDBJ whole genome shotgun (WGS) entry which is preliminary data.</text>
</comment>
<name>A0AAE4MED7_9EURY</name>
<organism evidence="2 3">
    <name type="scientific">Methanorbis rubei</name>
    <dbReference type="NCBI Taxonomy" id="3028300"/>
    <lineage>
        <taxon>Archaea</taxon>
        <taxon>Methanobacteriati</taxon>
        <taxon>Methanobacteriota</taxon>
        <taxon>Stenosarchaea group</taxon>
        <taxon>Methanomicrobia</taxon>
        <taxon>Methanomicrobiales</taxon>
        <taxon>Methanocorpusculaceae</taxon>
        <taxon>Methanorbis</taxon>
    </lineage>
</organism>
<evidence type="ECO:0000313" key="2">
    <source>
        <dbReference type="EMBL" id="MDV0443467.1"/>
    </source>
</evidence>
<dbReference type="InterPro" id="IPR001646">
    <property type="entry name" value="5peptide_repeat"/>
</dbReference>
<evidence type="ECO:0008006" key="4">
    <source>
        <dbReference type="Google" id="ProtNLM"/>
    </source>
</evidence>
<keyword evidence="1" id="KW-0812">Transmembrane</keyword>
<dbReference type="RefSeq" id="WP_338095990.1">
    <property type="nucleotide sequence ID" value="NZ_JAWDKB010000003.1"/>
</dbReference>
<proteinExistence type="predicted"/>
<dbReference type="SUPFAM" id="SSF141571">
    <property type="entry name" value="Pentapeptide repeat-like"/>
    <property type="match status" value="1"/>
</dbReference>
<accession>A0AAE4MED7</accession>
<feature type="transmembrane region" description="Helical" evidence="1">
    <location>
        <begin position="350"/>
        <end position="372"/>
    </location>
</feature>
<gene>
    <name evidence="2" type="ORF">McpCs1_08440</name>
</gene>
<dbReference type="PANTHER" id="PTHR14136:SF17">
    <property type="entry name" value="BTB_POZ DOMAIN-CONTAINING PROTEIN KCTD9"/>
    <property type="match status" value="1"/>
</dbReference>
<keyword evidence="1" id="KW-1133">Transmembrane helix</keyword>
<keyword evidence="3" id="KW-1185">Reference proteome</keyword>
<dbReference type="PANTHER" id="PTHR14136">
    <property type="entry name" value="BTB_POZ DOMAIN-CONTAINING PROTEIN KCTD9"/>
    <property type="match status" value="1"/>
</dbReference>
<dbReference type="AlphaFoldDB" id="A0AAE4MED7"/>
<keyword evidence="1" id="KW-0472">Membrane</keyword>
<dbReference type="Pfam" id="PF00805">
    <property type="entry name" value="Pentapeptide"/>
    <property type="match status" value="3"/>
</dbReference>
<reference evidence="2 3" key="1">
    <citation type="submission" date="2023-06" db="EMBL/GenBank/DDBJ databases">
        <title>Genome sequence of Methancorpusculaceae sp. Cs1.</title>
        <authorList>
            <person name="Protasov E."/>
            <person name="Platt K."/>
            <person name="Poehlein A."/>
            <person name="Daniel R."/>
            <person name="Brune A."/>
        </authorList>
    </citation>
    <scope>NUCLEOTIDE SEQUENCE [LARGE SCALE GENOMIC DNA]</scope>
    <source>
        <strain evidence="2 3">Cs1</strain>
    </source>
</reference>
<dbReference type="Proteomes" id="UP001283212">
    <property type="component" value="Unassembled WGS sequence"/>
</dbReference>